<organism evidence="1 2">
    <name type="scientific">Stylosanthes scabra</name>
    <dbReference type="NCBI Taxonomy" id="79078"/>
    <lineage>
        <taxon>Eukaryota</taxon>
        <taxon>Viridiplantae</taxon>
        <taxon>Streptophyta</taxon>
        <taxon>Embryophyta</taxon>
        <taxon>Tracheophyta</taxon>
        <taxon>Spermatophyta</taxon>
        <taxon>Magnoliopsida</taxon>
        <taxon>eudicotyledons</taxon>
        <taxon>Gunneridae</taxon>
        <taxon>Pentapetalae</taxon>
        <taxon>rosids</taxon>
        <taxon>fabids</taxon>
        <taxon>Fabales</taxon>
        <taxon>Fabaceae</taxon>
        <taxon>Papilionoideae</taxon>
        <taxon>50 kb inversion clade</taxon>
        <taxon>dalbergioids sensu lato</taxon>
        <taxon>Dalbergieae</taxon>
        <taxon>Pterocarpus clade</taxon>
        <taxon>Stylosanthes</taxon>
    </lineage>
</organism>
<name>A0ABU6YPY6_9FABA</name>
<comment type="caution">
    <text evidence="1">The sequence shown here is derived from an EMBL/GenBank/DDBJ whole genome shotgun (WGS) entry which is preliminary data.</text>
</comment>
<evidence type="ECO:0000313" key="1">
    <source>
        <dbReference type="EMBL" id="MED6212049.1"/>
    </source>
</evidence>
<accession>A0ABU6YPY6</accession>
<dbReference type="EMBL" id="JASCZI010242782">
    <property type="protein sequence ID" value="MED6212049.1"/>
    <property type="molecule type" value="Genomic_DNA"/>
</dbReference>
<proteinExistence type="predicted"/>
<sequence>MVQEQRQNESSKTLKSVGLRSISKKITLLRSIVHFMSNKRCDVRVLDKDWEKKMNSNGVSISGYFDRSVGASGMYQLKMEKVIYSLSIDLSSILTLKTSQKLNQIFFLAIPQQILGPFNKDGSLLHRGRHTRCDVRISKGKEVKTYSFSFKAQVKSVSEAKE</sequence>
<keyword evidence="2" id="KW-1185">Reference proteome</keyword>
<protein>
    <submittedName>
        <fullName evidence="1">Uncharacterized protein</fullName>
    </submittedName>
</protein>
<evidence type="ECO:0000313" key="2">
    <source>
        <dbReference type="Proteomes" id="UP001341840"/>
    </source>
</evidence>
<gene>
    <name evidence="1" type="ORF">PIB30_079445</name>
</gene>
<dbReference type="Proteomes" id="UP001341840">
    <property type="component" value="Unassembled WGS sequence"/>
</dbReference>
<reference evidence="1 2" key="1">
    <citation type="journal article" date="2023" name="Plants (Basel)">
        <title>Bridging the Gap: Combining Genomics and Transcriptomics Approaches to Understand Stylosanthes scabra, an Orphan Legume from the Brazilian Caatinga.</title>
        <authorList>
            <person name="Ferreira-Neto J.R.C."/>
            <person name="da Silva M.D."/>
            <person name="Binneck E."/>
            <person name="de Melo N.F."/>
            <person name="da Silva R.H."/>
            <person name="de Melo A.L.T.M."/>
            <person name="Pandolfi V."/>
            <person name="Bustamante F.O."/>
            <person name="Brasileiro-Vidal A.C."/>
            <person name="Benko-Iseppon A.M."/>
        </authorList>
    </citation>
    <scope>NUCLEOTIDE SEQUENCE [LARGE SCALE GENOMIC DNA]</scope>
    <source>
        <tissue evidence="1">Leaves</tissue>
    </source>
</reference>